<keyword evidence="3" id="KW-0540">Nuclease</keyword>
<evidence type="ECO:0000256" key="4">
    <source>
        <dbReference type="ARBA" id="ARBA00022801"/>
    </source>
</evidence>
<comment type="caution">
    <text evidence="9">The sequence shown here is derived from an EMBL/GenBank/DDBJ whole genome shotgun (WGS) entry which is preliminary data.</text>
</comment>
<feature type="compositionally biased region" description="Basic and acidic residues" evidence="7">
    <location>
        <begin position="524"/>
        <end position="539"/>
    </location>
</feature>
<keyword evidence="6" id="KW-0539">Nucleus</keyword>
<organism evidence="9 10">
    <name type="scientific">Riccia fluitans</name>
    <dbReference type="NCBI Taxonomy" id="41844"/>
    <lineage>
        <taxon>Eukaryota</taxon>
        <taxon>Viridiplantae</taxon>
        <taxon>Streptophyta</taxon>
        <taxon>Embryophyta</taxon>
        <taxon>Marchantiophyta</taxon>
        <taxon>Marchantiopsida</taxon>
        <taxon>Marchantiidae</taxon>
        <taxon>Marchantiales</taxon>
        <taxon>Ricciaceae</taxon>
        <taxon>Riccia</taxon>
    </lineage>
</organism>
<accession>A0ABD1ZPW8</accession>
<reference evidence="9 10" key="1">
    <citation type="submission" date="2024-09" db="EMBL/GenBank/DDBJ databases">
        <title>Chromosome-scale assembly of Riccia fluitans.</title>
        <authorList>
            <person name="Paukszto L."/>
            <person name="Sawicki J."/>
            <person name="Karawczyk K."/>
            <person name="Piernik-Szablinska J."/>
            <person name="Szczecinska M."/>
            <person name="Mazdziarz M."/>
        </authorList>
    </citation>
    <scope>NUCLEOTIDE SEQUENCE [LARGE SCALE GENOMIC DNA]</scope>
    <source>
        <strain evidence="9">Rf_01</strain>
        <tissue evidence="9">Aerial parts of the thallus</tissue>
    </source>
</reference>
<feature type="compositionally biased region" description="Basic residues" evidence="7">
    <location>
        <begin position="549"/>
        <end position="565"/>
    </location>
</feature>
<comment type="similarity">
    <text evidence="2">Belongs to the REXO1/REXO3 family.</text>
</comment>
<gene>
    <name evidence="9" type="ORF">R1flu_020919</name>
</gene>
<dbReference type="AlphaFoldDB" id="A0ABD1ZPW8"/>
<sequence length="565" mass="64173">MGPMGRLTSLGATCSFTEADKEILVKIVKHAQGLGISGAKGPWGKFLATVDRALPESLDPSKRPWNVLASFVETWREEKDLEIIKRVREYLNFKRTADVLESSEEWPNYPEEKLARRTRQHPLFSRDYNFPSYHEDWVRSELVRAKDLTSAPNLLALDCEMVVCEDGSIQVVRVCLIDRNLQTVIDTLVQPSKEVKEYKSHITGVTAEDLKSVTTTQKEIQYKVKRTLSPGTIIIGHSLHNDLRALHIDHRRVIDTALLFPIRNRPQVWSPSLRDLCKLLLGYDFRDDDKSHDCLEDAKIPMKIALHCIKEGLSPLTMPEEVDEAVLSKLLIHKVPKGVRFEELKLLFPRNVHFKFQEIDKDTSATSKYFSTYAVFPSKEVANKAFNQLRSPATEDITGRLQKIIHIRSRFQHRNASCISVVVRKMDNSIKCLEERKDTAEGDSNLVMETKCSEGAETAEDSNLAFAPNCSEDVGTAEALRNVMCKEVVGCKRSRSKGDIEEQSRIPPARRLKKKKLISVTNVEEGKNANRVTPDDKIASRVKVVSQKSSKKNSKKRKRSKGRKK</sequence>
<evidence type="ECO:0000256" key="6">
    <source>
        <dbReference type="ARBA" id="ARBA00023242"/>
    </source>
</evidence>
<keyword evidence="4" id="KW-0378">Hydrolase</keyword>
<evidence type="ECO:0000256" key="1">
    <source>
        <dbReference type="ARBA" id="ARBA00004123"/>
    </source>
</evidence>
<dbReference type="Gene3D" id="3.30.420.10">
    <property type="entry name" value="Ribonuclease H-like superfamily/Ribonuclease H"/>
    <property type="match status" value="1"/>
</dbReference>
<proteinExistence type="inferred from homology"/>
<dbReference type="SUPFAM" id="SSF53098">
    <property type="entry name" value="Ribonuclease H-like"/>
    <property type="match status" value="1"/>
</dbReference>
<feature type="region of interest" description="Disordered" evidence="7">
    <location>
        <begin position="521"/>
        <end position="565"/>
    </location>
</feature>
<dbReference type="InterPro" id="IPR013520">
    <property type="entry name" value="Ribonucl_H"/>
</dbReference>
<dbReference type="InterPro" id="IPR034922">
    <property type="entry name" value="REX1-like_exo"/>
</dbReference>
<evidence type="ECO:0000313" key="10">
    <source>
        <dbReference type="Proteomes" id="UP001605036"/>
    </source>
</evidence>
<dbReference type="GO" id="GO:0005634">
    <property type="term" value="C:nucleus"/>
    <property type="evidence" value="ECO:0007669"/>
    <property type="project" value="UniProtKB-SubCell"/>
</dbReference>
<dbReference type="GO" id="GO:0004527">
    <property type="term" value="F:exonuclease activity"/>
    <property type="evidence" value="ECO:0007669"/>
    <property type="project" value="UniProtKB-KW"/>
</dbReference>
<dbReference type="InterPro" id="IPR047021">
    <property type="entry name" value="REXO1/3/4-like"/>
</dbReference>
<evidence type="ECO:0000259" key="8">
    <source>
        <dbReference type="SMART" id="SM00479"/>
    </source>
</evidence>
<dbReference type="SMART" id="SM00479">
    <property type="entry name" value="EXOIII"/>
    <property type="match status" value="1"/>
</dbReference>
<evidence type="ECO:0000256" key="3">
    <source>
        <dbReference type="ARBA" id="ARBA00022722"/>
    </source>
</evidence>
<feature type="domain" description="Exonuclease" evidence="8">
    <location>
        <begin position="153"/>
        <end position="314"/>
    </location>
</feature>
<keyword evidence="5" id="KW-0269">Exonuclease</keyword>
<evidence type="ECO:0000256" key="5">
    <source>
        <dbReference type="ARBA" id="ARBA00022839"/>
    </source>
</evidence>
<keyword evidence="10" id="KW-1185">Reference proteome</keyword>
<evidence type="ECO:0000313" key="9">
    <source>
        <dbReference type="EMBL" id="KAL2652791.1"/>
    </source>
</evidence>
<dbReference type="CDD" id="cd06145">
    <property type="entry name" value="REX1_like"/>
    <property type="match status" value="1"/>
</dbReference>
<dbReference type="PANTHER" id="PTHR12801:SF115">
    <property type="entry name" value="FI18136P1-RELATED"/>
    <property type="match status" value="1"/>
</dbReference>
<evidence type="ECO:0000256" key="7">
    <source>
        <dbReference type="SAM" id="MobiDB-lite"/>
    </source>
</evidence>
<protein>
    <recommendedName>
        <fullName evidence="8">Exonuclease domain-containing protein</fullName>
    </recommendedName>
</protein>
<name>A0ABD1ZPW8_9MARC</name>
<comment type="subcellular location">
    <subcellularLocation>
        <location evidence="1">Nucleus</location>
    </subcellularLocation>
</comment>
<dbReference type="InterPro" id="IPR036397">
    <property type="entry name" value="RNaseH_sf"/>
</dbReference>
<dbReference type="Proteomes" id="UP001605036">
    <property type="component" value="Unassembled WGS sequence"/>
</dbReference>
<dbReference type="EMBL" id="JBHFFA010000001">
    <property type="protein sequence ID" value="KAL2652791.1"/>
    <property type="molecule type" value="Genomic_DNA"/>
</dbReference>
<evidence type="ECO:0000256" key="2">
    <source>
        <dbReference type="ARBA" id="ARBA00006357"/>
    </source>
</evidence>
<dbReference type="PANTHER" id="PTHR12801">
    <property type="entry name" value="RNA EXONUCLEASE REXO1 / RECO3 FAMILY MEMBER-RELATED"/>
    <property type="match status" value="1"/>
</dbReference>
<dbReference type="InterPro" id="IPR012337">
    <property type="entry name" value="RNaseH-like_sf"/>
</dbReference>